<evidence type="ECO:0000259" key="2">
    <source>
        <dbReference type="Pfam" id="PF04773"/>
    </source>
</evidence>
<dbReference type="EMBL" id="JAGQLH010000068">
    <property type="protein sequence ID" value="MCA9386012.1"/>
    <property type="molecule type" value="Genomic_DNA"/>
</dbReference>
<feature type="compositionally biased region" description="Polar residues" evidence="1">
    <location>
        <begin position="284"/>
        <end position="295"/>
    </location>
</feature>
<dbReference type="PANTHER" id="PTHR38731">
    <property type="entry name" value="LIPL45-RELATED LIPOPROTEIN-RELATED"/>
    <property type="match status" value="1"/>
</dbReference>
<protein>
    <submittedName>
        <fullName evidence="3">FecR domain-containing protein</fullName>
    </submittedName>
</protein>
<name>A0A955L8E9_9BACT</name>
<dbReference type="Pfam" id="PF04773">
    <property type="entry name" value="FecR"/>
    <property type="match status" value="1"/>
</dbReference>
<evidence type="ECO:0000313" key="4">
    <source>
        <dbReference type="Proteomes" id="UP000754563"/>
    </source>
</evidence>
<organism evidence="3 4">
    <name type="scientific">Candidatus Dojkabacteria bacterium</name>
    <dbReference type="NCBI Taxonomy" id="2099670"/>
    <lineage>
        <taxon>Bacteria</taxon>
        <taxon>Candidatus Dojkabacteria</taxon>
    </lineage>
</organism>
<feature type="compositionally biased region" description="Low complexity" evidence="1">
    <location>
        <begin position="296"/>
        <end position="312"/>
    </location>
</feature>
<accession>A0A955L8E9</accession>
<dbReference type="InterPro" id="IPR006860">
    <property type="entry name" value="FecR"/>
</dbReference>
<feature type="domain" description="FecR protein" evidence="2">
    <location>
        <begin position="78"/>
        <end position="162"/>
    </location>
</feature>
<dbReference type="PANTHER" id="PTHR38731:SF1">
    <property type="entry name" value="FECR PROTEIN DOMAIN-CONTAINING PROTEIN"/>
    <property type="match status" value="1"/>
</dbReference>
<sequence>MFSKYKIPIVICLFLLLFGVLVYAHFSSSEEIPPVTLYAESEGIFYKLPENDSYIELTNEAIELPNDSSIKTTTGTGYVIFADNSMMSIDRNTEVEIEYEYENIKITQLIGNTWHRVKKIVRAESRYIVETPTTLAAVRGTKFGVYTGEDGDTSVYVIDGNVGVGKSGLNPEQLRLVEKLLTKGKLTIVKRNQNIGDPENFTVNFTGTDWYKKNILIDQLYDTSIMKNSESDFKLDTLWDEIKNNPNIANFLGSDDFDLIFGLAPEAEVKGISDEQVKLPEETPTATPTINPTDFSQPSTIPTSTPSPAESSDFTTVEPINTPTPSPSPTPTSVKILNEEPDYSSVSSGGGGGSSSNQDATSPDSETTISLEEFLIDFQIDYDIFTVGPLDFCSKILSSKFAEDTIILDGFEKDLGEYYYAMSDFTELSEISCKDELLTQSEQVEIENYTKSYLFHYQFVDPYALFDSIEQTYNIFNSDIQLCDNFTQETIQSDIVLVQVFNEEINDILIEYEYDHMLIVEYLETVENSCSDSEINEQEQSNLEELARILFGEPVPTSEEFRLHFQDTYDLYSIEPITLCQNVGTDTYYLDLFYLDLLIEDLGEDYIYYYDYLTLSLEYCSDGELSTEELSDLYAILDLLYGFASVQGDGDGTENTTESFLPYFTSNYNPFEIGASAVCTNTFNGVITNDLNWINQITFTPTTDSELFISYLELVEISCEDGEITGNEGGMLTSTFSQNFIPKYWSPSQNTQ</sequence>
<evidence type="ECO:0000313" key="3">
    <source>
        <dbReference type="EMBL" id="MCA9386012.1"/>
    </source>
</evidence>
<feature type="region of interest" description="Disordered" evidence="1">
    <location>
        <begin position="281"/>
        <end position="366"/>
    </location>
</feature>
<dbReference type="Gene3D" id="2.60.120.1440">
    <property type="match status" value="1"/>
</dbReference>
<comment type="caution">
    <text evidence="3">The sequence shown here is derived from an EMBL/GenBank/DDBJ whole genome shotgun (WGS) entry which is preliminary data.</text>
</comment>
<dbReference type="Proteomes" id="UP000754563">
    <property type="component" value="Unassembled WGS sequence"/>
</dbReference>
<evidence type="ECO:0000256" key="1">
    <source>
        <dbReference type="SAM" id="MobiDB-lite"/>
    </source>
</evidence>
<gene>
    <name evidence="3" type="ORF">KC717_05180</name>
</gene>
<feature type="compositionally biased region" description="Polar residues" evidence="1">
    <location>
        <begin position="357"/>
        <end position="366"/>
    </location>
</feature>
<proteinExistence type="predicted"/>
<reference evidence="3" key="1">
    <citation type="submission" date="2020-04" db="EMBL/GenBank/DDBJ databases">
        <authorList>
            <person name="Zhang T."/>
        </authorList>
    </citation>
    <scope>NUCLEOTIDE SEQUENCE</scope>
    <source>
        <strain evidence="3">HKST-UBA11</strain>
    </source>
</reference>
<reference evidence="3" key="2">
    <citation type="journal article" date="2021" name="Microbiome">
        <title>Successional dynamics and alternative stable states in a saline activated sludge microbial community over 9 years.</title>
        <authorList>
            <person name="Wang Y."/>
            <person name="Ye J."/>
            <person name="Ju F."/>
            <person name="Liu L."/>
            <person name="Boyd J.A."/>
            <person name="Deng Y."/>
            <person name="Parks D.H."/>
            <person name="Jiang X."/>
            <person name="Yin X."/>
            <person name="Woodcroft B.J."/>
            <person name="Tyson G.W."/>
            <person name="Hugenholtz P."/>
            <person name="Polz M.F."/>
            <person name="Zhang T."/>
        </authorList>
    </citation>
    <scope>NUCLEOTIDE SEQUENCE</scope>
    <source>
        <strain evidence="3">HKST-UBA11</strain>
    </source>
</reference>
<dbReference type="AlphaFoldDB" id="A0A955L8E9"/>